<name>A0A411YKX2_9ACTN</name>
<dbReference type="RefSeq" id="WP_131156828.1">
    <property type="nucleotide sequence ID" value="NZ_CP036402.1"/>
</dbReference>
<accession>A0A411YKX2</accession>
<evidence type="ECO:0000313" key="4">
    <source>
        <dbReference type="Proteomes" id="UP000291469"/>
    </source>
</evidence>
<dbReference type="OrthoDB" id="4334464at2"/>
<dbReference type="AlphaFoldDB" id="A0A411YKX2"/>
<dbReference type="Proteomes" id="UP000291469">
    <property type="component" value="Chromosome"/>
</dbReference>
<sequence length="507" mass="54553">MLGSSVADRELLDTAALCGHLVPAGSVYAFLAEHRRRVFPDEMFADLFPSGRGRPSVPADVIAAAFVLKELEGLSDRQAAAALSRDIAWKAACGMGLDEDSFDASVFVYWRRRLNDSERPHRIDEAVKTVAAQTGVLAGKARRALDSTVLDDAVATQDTVTQLVAAIRKVRRLVPEARQVVVGAHDYDHGGKPDIAWDDEVACDALVSALVADAIAIIDCLPVTGLDEEAERAVALLALIAGQDVEPGEQPGTWRIARAVAKDRVVSVVDDESRHAHKSRASYRDGYKGHIACEPETGLVTANTVTPGNTGDGEVAVELLEGEDEPVEVLADSAYGGGATRSDLDATGHTAVIKPLPLRPAVPGGFDRDDFAVCHDAGTVTCPAGHTVAISAKGHATFGRRCDGCPLRDRCTTSRSGRSLRIGRHDRELVAARAQAATPEFAETYPRRSLAERSISWLMKDGHRRCRYRGVKRNQLGLSLRVAAVNLTRLLNLGMHYDHGWQMPATT</sequence>
<dbReference type="GO" id="GO:0003677">
    <property type="term" value="F:DNA binding"/>
    <property type="evidence" value="ECO:0007669"/>
    <property type="project" value="InterPro"/>
</dbReference>
<dbReference type="NCBIfam" id="NF033551">
    <property type="entry name" value="transpos_IS1182"/>
    <property type="match status" value="1"/>
</dbReference>
<evidence type="ECO:0000313" key="3">
    <source>
        <dbReference type="EMBL" id="QBI21837.1"/>
    </source>
</evidence>
<dbReference type="Pfam" id="PF05598">
    <property type="entry name" value="DUF772"/>
    <property type="match status" value="1"/>
</dbReference>
<dbReference type="InterPro" id="IPR008490">
    <property type="entry name" value="Transposase_InsH_N"/>
</dbReference>
<dbReference type="InterPro" id="IPR002559">
    <property type="entry name" value="Transposase_11"/>
</dbReference>
<feature type="domain" description="Transposase IS4-like" evidence="1">
    <location>
        <begin position="266"/>
        <end position="487"/>
    </location>
</feature>
<gene>
    <name evidence="3" type="ORF">ER308_00510</name>
</gene>
<dbReference type="KEGG" id="erz:ER308_00510"/>
<organism evidence="3 4">
    <name type="scientific">Egibacter rhizosphaerae</name>
    <dbReference type="NCBI Taxonomy" id="1670831"/>
    <lineage>
        <taxon>Bacteria</taxon>
        <taxon>Bacillati</taxon>
        <taxon>Actinomycetota</taxon>
        <taxon>Nitriliruptoria</taxon>
        <taxon>Egibacterales</taxon>
        <taxon>Egibacteraceae</taxon>
        <taxon>Egibacter</taxon>
    </lineage>
</organism>
<evidence type="ECO:0000259" key="2">
    <source>
        <dbReference type="Pfam" id="PF05598"/>
    </source>
</evidence>
<dbReference type="EMBL" id="CP036402">
    <property type="protein sequence ID" value="QBI21837.1"/>
    <property type="molecule type" value="Genomic_DNA"/>
</dbReference>
<dbReference type="InterPro" id="IPR047629">
    <property type="entry name" value="IS1182_transpos"/>
</dbReference>
<protein>
    <submittedName>
        <fullName evidence="3">IS1182 family transposase</fullName>
    </submittedName>
</protein>
<reference evidence="3 4" key="1">
    <citation type="submission" date="2019-01" db="EMBL/GenBank/DDBJ databases">
        <title>Egibacter rhizosphaerae EGI 80759T.</title>
        <authorList>
            <person name="Chen D.-D."/>
            <person name="Tian Y."/>
            <person name="Jiao J.-Y."/>
            <person name="Zhang X.-T."/>
            <person name="Zhang Y.-G."/>
            <person name="Zhang Y."/>
            <person name="Xiao M."/>
            <person name="Shu W.-S."/>
            <person name="Li W.-J."/>
        </authorList>
    </citation>
    <scope>NUCLEOTIDE SEQUENCE [LARGE SCALE GENOMIC DNA]</scope>
    <source>
        <strain evidence="3 4">EGI 80759</strain>
    </source>
</reference>
<proteinExistence type="predicted"/>
<keyword evidence="4" id="KW-1185">Reference proteome</keyword>
<dbReference type="PANTHER" id="PTHR35604:SF2">
    <property type="entry name" value="TRANSPOSASE INSH FOR INSERTION SEQUENCE ELEMENT IS5A-RELATED"/>
    <property type="match status" value="1"/>
</dbReference>
<dbReference type="GO" id="GO:0006313">
    <property type="term" value="P:DNA transposition"/>
    <property type="evidence" value="ECO:0007669"/>
    <property type="project" value="InterPro"/>
</dbReference>
<feature type="domain" description="Transposase InsH N-terminal" evidence="2">
    <location>
        <begin position="40"/>
        <end position="113"/>
    </location>
</feature>
<dbReference type="Pfam" id="PF01609">
    <property type="entry name" value="DDE_Tnp_1"/>
    <property type="match status" value="1"/>
</dbReference>
<dbReference type="GO" id="GO:0004803">
    <property type="term" value="F:transposase activity"/>
    <property type="evidence" value="ECO:0007669"/>
    <property type="project" value="InterPro"/>
</dbReference>
<evidence type="ECO:0000259" key="1">
    <source>
        <dbReference type="Pfam" id="PF01609"/>
    </source>
</evidence>
<dbReference type="PANTHER" id="PTHR35604">
    <property type="entry name" value="TRANSPOSASE INSH FOR INSERTION SEQUENCE ELEMENT IS5A-RELATED"/>
    <property type="match status" value="1"/>
</dbReference>